<protein>
    <submittedName>
        <fullName evidence="2">Uncharacterized protein</fullName>
    </submittedName>
</protein>
<keyword evidence="3" id="KW-1185">Reference proteome</keyword>
<dbReference type="Proteomes" id="UP000223913">
    <property type="component" value="Unassembled WGS sequence"/>
</dbReference>
<sequence length="203" mass="23377">MKKPSIYLFFSLLFFCACESASIETEVMVLENDFIEAEIDDNMVRFDGYRFGQDESYYTPEELHFTRTTNDGMEDISITVLGVDLKDELVGREVRFGRANDQGEAEGPRVNIRLLSREQGGTSHCPYLTSHYYDLEGTLFIESWSPESSILEGRFEAEKVVPNTFSPDNSSLIGDPGRPIDELFTNRRLLLREGYFRVWLQPR</sequence>
<proteinExistence type="predicted"/>
<organism evidence="2 3">
    <name type="scientific">Flavilitoribacter nigricans (strain ATCC 23147 / DSM 23189 / NBRC 102662 / NCIMB 1420 / SS-2)</name>
    <name type="common">Lewinella nigricans</name>
    <dbReference type="NCBI Taxonomy" id="1122177"/>
    <lineage>
        <taxon>Bacteria</taxon>
        <taxon>Pseudomonadati</taxon>
        <taxon>Bacteroidota</taxon>
        <taxon>Saprospiria</taxon>
        <taxon>Saprospirales</taxon>
        <taxon>Lewinellaceae</taxon>
        <taxon>Flavilitoribacter</taxon>
    </lineage>
</organism>
<gene>
    <name evidence="2" type="ORF">CRP01_39255</name>
</gene>
<dbReference type="RefSeq" id="WP_099155573.1">
    <property type="nucleotide sequence ID" value="NZ_PDUD01000065.1"/>
</dbReference>
<dbReference type="PROSITE" id="PS51257">
    <property type="entry name" value="PROKAR_LIPOPROTEIN"/>
    <property type="match status" value="1"/>
</dbReference>
<evidence type="ECO:0000313" key="3">
    <source>
        <dbReference type="Proteomes" id="UP000223913"/>
    </source>
</evidence>
<dbReference type="AlphaFoldDB" id="A0A2D0MXN8"/>
<evidence type="ECO:0000256" key="1">
    <source>
        <dbReference type="SAM" id="SignalP"/>
    </source>
</evidence>
<dbReference type="EMBL" id="PDUD01000065">
    <property type="protein sequence ID" value="PHN01042.1"/>
    <property type="molecule type" value="Genomic_DNA"/>
</dbReference>
<reference evidence="2 3" key="1">
    <citation type="submission" date="2017-10" db="EMBL/GenBank/DDBJ databases">
        <title>The draft genome sequence of Lewinella nigricans NBRC 102662.</title>
        <authorList>
            <person name="Wang K."/>
        </authorList>
    </citation>
    <scope>NUCLEOTIDE SEQUENCE [LARGE SCALE GENOMIC DNA]</scope>
    <source>
        <strain evidence="2 3">NBRC 102662</strain>
    </source>
</reference>
<name>A0A2D0MXN8_FLAN2</name>
<comment type="caution">
    <text evidence="2">The sequence shown here is derived from an EMBL/GenBank/DDBJ whole genome shotgun (WGS) entry which is preliminary data.</text>
</comment>
<keyword evidence="1" id="KW-0732">Signal</keyword>
<feature type="chain" id="PRO_5013243144" evidence="1">
    <location>
        <begin position="21"/>
        <end position="203"/>
    </location>
</feature>
<feature type="signal peptide" evidence="1">
    <location>
        <begin position="1"/>
        <end position="20"/>
    </location>
</feature>
<accession>A0A2D0MXN8</accession>
<evidence type="ECO:0000313" key="2">
    <source>
        <dbReference type="EMBL" id="PHN01042.1"/>
    </source>
</evidence>